<gene>
    <name evidence="1" type="ORF">BDV24DRAFT_36664</name>
</gene>
<dbReference type="Proteomes" id="UP000325558">
    <property type="component" value="Unassembled WGS sequence"/>
</dbReference>
<dbReference type="AlphaFoldDB" id="A0A5N6YS62"/>
<evidence type="ECO:0000313" key="1">
    <source>
        <dbReference type="EMBL" id="KAE8347466.1"/>
    </source>
</evidence>
<dbReference type="EMBL" id="ML737113">
    <property type="protein sequence ID" value="KAE8347466.1"/>
    <property type="molecule type" value="Genomic_DNA"/>
</dbReference>
<organism evidence="1">
    <name type="scientific">Aspergillus arachidicola</name>
    <dbReference type="NCBI Taxonomy" id="656916"/>
    <lineage>
        <taxon>Eukaryota</taxon>
        <taxon>Fungi</taxon>
        <taxon>Dikarya</taxon>
        <taxon>Ascomycota</taxon>
        <taxon>Pezizomycotina</taxon>
        <taxon>Eurotiomycetes</taxon>
        <taxon>Eurotiomycetidae</taxon>
        <taxon>Eurotiales</taxon>
        <taxon>Aspergillaceae</taxon>
        <taxon>Aspergillus</taxon>
        <taxon>Aspergillus subgen. Circumdati</taxon>
    </lineage>
</organism>
<protein>
    <submittedName>
        <fullName evidence="1">Uncharacterized protein</fullName>
    </submittedName>
</protein>
<name>A0A5N6YS62_9EURO</name>
<reference evidence="1" key="1">
    <citation type="submission" date="2019-04" db="EMBL/GenBank/DDBJ databases">
        <title>Friends and foes A comparative genomics study of 23 Aspergillus species from section Flavi.</title>
        <authorList>
            <consortium name="DOE Joint Genome Institute"/>
            <person name="Kjaerbolling I."/>
            <person name="Vesth T."/>
            <person name="Frisvad J.C."/>
            <person name="Nybo J.L."/>
            <person name="Theobald S."/>
            <person name="Kildgaard S."/>
            <person name="Isbrandt T."/>
            <person name="Kuo A."/>
            <person name="Sato A."/>
            <person name="Lyhne E.K."/>
            <person name="Kogle M.E."/>
            <person name="Wiebenga A."/>
            <person name="Kun R.S."/>
            <person name="Lubbers R.J."/>
            <person name="Makela M.R."/>
            <person name="Barry K."/>
            <person name="Chovatia M."/>
            <person name="Clum A."/>
            <person name="Daum C."/>
            <person name="Haridas S."/>
            <person name="He G."/>
            <person name="LaButti K."/>
            <person name="Lipzen A."/>
            <person name="Mondo S."/>
            <person name="Riley R."/>
            <person name="Salamov A."/>
            <person name="Simmons B.A."/>
            <person name="Magnuson J.K."/>
            <person name="Henrissat B."/>
            <person name="Mortensen U.H."/>
            <person name="Larsen T.O."/>
            <person name="Devries R.P."/>
            <person name="Grigoriev I.V."/>
            <person name="Machida M."/>
            <person name="Baker S.E."/>
            <person name="Andersen M.R."/>
        </authorList>
    </citation>
    <scope>NUCLEOTIDE SEQUENCE</scope>
    <source>
        <strain evidence="1">CBS 117612</strain>
    </source>
</reference>
<dbReference type="OrthoDB" id="2364732at2759"/>
<accession>A0A5N6YS62</accession>
<proteinExistence type="predicted"/>
<sequence>MSYGSPGEGLEGFEREMYSAVPMNFGNKQEILLWPEESDHGLGIWKPFKPVGLLLDENEAMDVVTRKDFF</sequence>